<accession>A0A8S4S124</accession>
<organism evidence="1 2">
    <name type="scientific">Pararge aegeria aegeria</name>
    <dbReference type="NCBI Taxonomy" id="348720"/>
    <lineage>
        <taxon>Eukaryota</taxon>
        <taxon>Metazoa</taxon>
        <taxon>Ecdysozoa</taxon>
        <taxon>Arthropoda</taxon>
        <taxon>Hexapoda</taxon>
        <taxon>Insecta</taxon>
        <taxon>Pterygota</taxon>
        <taxon>Neoptera</taxon>
        <taxon>Endopterygota</taxon>
        <taxon>Lepidoptera</taxon>
        <taxon>Glossata</taxon>
        <taxon>Ditrysia</taxon>
        <taxon>Papilionoidea</taxon>
        <taxon>Nymphalidae</taxon>
        <taxon>Satyrinae</taxon>
        <taxon>Satyrini</taxon>
        <taxon>Parargina</taxon>
        <taxon>Pararge</taxon>
    </lineage>
</organism>
<dbReference type="OrthoDB" id="6819241at2759"/>
<dbReference type="AlphaFoldDB" id="A0A8S4S124"/>
<protein>
    <submittedName>
        <fullName evidence="1">Jg17429 protein</fullName>
    </submittedName>
</protein>
<dbReference type="Proteomes" id="UP000838756">
    <property type="component" value="Unassembled WGS sequence"/>
</dbReference>
<evidence type="ECO:0000313" key="1">
    <source>
        <dbReference type="EMBL" id="CAH2245032.1"/>
    </source>
</evidence>
<evidence type="ECO:0000313" key="2">
    <source>
        <dbReference type="Proteomes" id="UP000838756"/>
    </source>
</evidence>
<sequence>MERAMLGVSLRDAIRNEEIRRRTRVTNIAQRVAKLKGQWAGHILGEPMNVGVPRCWSGNPATVNAAFVDPKPCGQTTSNAGSRSIQTAQNRGDWDALQKTHLPIDVNRSI</sequence>
<proteinExistence type="predicted"/>
<comment type="caution">
    <text evidence="1">The sequence shown here is derived from an EMBL/GenBank/DDBJ whole genome shotgun (WGS) entry which is preliminary data.</text>
</comment>
<keyword evidence="2" id="KW-1185">Reference proteome</keyword>
<dbReference type="EMBL" id="CAKXAJ010025888">
    <property type="protein sequence ID" value="CAH2245032.1"/>
    <property type="molecule type" value="Genomic_DNA"/>
</dbReference>
<gene>
    <name evidence="1" type="primary">jg17429</name>
    <name evidence="1" type="ORF">PAEG_LOCUS20912</name>
</gene>
<reference evidence="1" key="1">
    <citation type="submission" date="2022-03" db="EMBL/GenBank/DDBJ databases">
        <authorList>
            <person name="Lindestad O."/>
        </authorList>
    </citation>
    <scope>NUCLEOTIDE SEQUENCE</scope>
</reference>
<name>A0A8S4S124_9NEOP</name>